<gene>
    <name evidence="2" type="ORF">Tchar_02191</name>
</gene>
<proteinExistence type="predicted"/>
<comment type="caution">
    <text evidence="2">The sequence shown here is derived from an EMBL/GenBank/DDBJ whole genome shotgun (WGS) entry which is preliminary data.</text>
</comment>
<reference evidence="2 3" key="1">
    <citation type="submission" date="2019-07" db="EMBL/GenBank/DDBJ databases">
        <title>Tepidimonas charontis SPSP-6 draft genome.</title>
        <authorList>
            <person name="Da Costa M.S."/>
            <person name="Froufe H.J.C."/>
            <person name="Egas C."/>
            <person name="Albuquerque L."/>
        </authorList>
    </citation>
    <scope>NUCLEOTIDE SEQUENCE [LARGE SCALE GENOMIC DNA]</scope>
    <source>
        <strain evidence="2 3">SPSP-6</strain>
    </source>
</reference>
<organism evidence="2 3">
    <name type="scientific">Tepidimonas charontis</name>
    <dbReference type="NCBI Taxonomy" id="2267262"/>
    <lineage>
        <taxon>Bacteria</taxon>
        <taxon>Pseudomonadati</taxon>
        <taxon>Pseudomonadota</taxon>
        <taxon>Betaproteobacteria</taxon>
        <taxon>Burkholderiales</taxon>
        <taxon>Tepidimonas</taxon>
    </lineage>
</organism>
<dbReference type="Proteomes" id="UP000318294">
    <property type="component" value="Unassembled WGS sequence"/>
</dbReference>
<keyword evidence="3" id="KW-1185">Reference proteome</keyword>
<feature type="chain" id="PRO_5022099018" description="TubC N-terminal docking domain-containing protein" evidence="1">
    <location>
        <begin position="18"/>
        <end position="99"/>
    </location>
</feature>
<dbReference type="AlphaFoldDB" id="A0A554X8E8"/>
<evidence type="ECO:0000313" key="3">
    <source>
        <dbReference type="Proteomes" id="UP000318294"/>
    </source>
</evidence>
<sequence>MTAQALTSLLAVVAAMAGDGLVLIADGDTIRVRGPAPARARWLPVIRERKTELLALLRSELGREAFEERAAIAEYLGGLPRAEAEALAWESVKKILRMK</sequence>
<evidence type="ECO:0000313" key="2">
    <source>
        <dbReference type="EMBL" id="TSE32104.1"/>
    </source>
</evidence>
<protein>
    <recommendedName>
        <fullName evidence="4">TubC N-terminal docking domain-containing protein</fullName>
    </recommendedName>
</protein>
<feature type="signal peptide" evidence="1">
    <location>
        <begin position="1"/>
        <end position="17"/>
    </location>
</feature>
<evidence type="ECO:0008006" key="4">
    <source>
        <dbReference type="Google" id="ProtNLM"/>
    </source>
</evidence>
<accession>A0A554X8E8</accession>
<dbReference type="EMBL" id="VJON01000041">
    <property type="protein sequence ID" value="TSE32104.1"/>
    <property type="molecule type" value="Genomic_DNA"/>
</dbReference>
<dbReference type="OrthoDB" id="8548146at2"/>
<name>A0A554X8E8_9BURK</name>
<keyword evidence="1" id="KW-0732">Signal</keyword>
<dbReference type="RefSeq" id="WP_144329060.1">
    <property type="nucleotide sequence ID" value="NZ_VJON01000041.1"/>
</dbReference>
<evidence type="ECO:0000256" key="1">
    <source>
        <dbReference type="SAM" id="SignalP"/>
    </source>
</evidence>